<keyword evidence="1 2" id="KW-0597">Phosphoprotein</keyword>
<evidence type="ECO:0000313" key="5">
    <source>
        <dbReference type="Proteomes" id="UP000742631"/>
    </source>
</evidence>
<feature type="domain" description="Response regulatory" evidence="3">
    <location>
        <begin position="12"/>
        <end position="122"/>
    </location>
</feature>
<organism evidence="4 5">
    <name type="scientific">Methylorubrum populi</name>
    <dbReference type="NCBI Taxonomy" id="223967"/>
    <lineage>
        <taxon>Bacteria</taxon>
        <taxon>Pseudomonadati</taxon>
        <taxon>Pseudomonadota</taxon>
        <taxon>Alphaproteobacteria</taxon>
        <taxon>Hyphomicrobiales</taxon>
        <taxon>Methylobacteriaceae</taxon>
        <taxon>Methylorubrum</taxon>
    </lineage>
</organism>
<dbReference type="PANTHER" id="PTHR44591">
    <property type="entry name" value="STRESS RESPONSE REGULATOR PROTEIN 1"/>
    <property type="match status" value="1"/>
</dbReference>
<feature type="modified residue" description="4-aspartylphosphate" evidence="2">
    <location>
        <position position="62"/>
    </location>
</feature>
<dbReference type="SUPFAM" id="SSF52172">
    <property type="entry name" value="CheY-like"/>
    <property type="match status" value="1"/>
</dbReference>
<sequence length="125" mass="13493">MSEPIPGLVGRRVLVVEDEYLIARDLEYSLQQAGADVAGPVPDVQQALMLIEADALDAAILDVNLRGDSVYAVADQLTACGVPYLFATGDVQIADRSDYRSRPKLEKPILSDELLRAVNKLVAPS</sequence>
<dbReference type="PROSITE" id="PS50110">
    <property type="entry name" value="RESPONSE_REGULATORY"/>
    <property type="match status" value="1"/>
</dbReference>
<dbReference type="SMART" id="SM00448">
    <property type="entry name" value="REC"/>
    <property type="match status" value="1"/>
</dbReference>
<accession>A0A921JEI3</accession>
<dbReference type="Gene3D" id="3.40.50.2300">
    <property type="match status" value="1"/>
</dbReference>
<dbReference type="InterPro" id="IPR050595">
    <property type="entry name" value="Bact_response_regulator"/>
</dbReference>
<evidence type="ECO:0000256" key="1">
    <source>
        <dbReference type="ARBA" id="ARBA00022553"/>
    </source>
</evidence>
<dbReference type="AlphaFoldDB" id="A0A921JEI3"/>
<protein>
    <submittedName>
        <fullName evidence="4">Response regulator</fullName>
    </submittedName>
</protein>
<reference evidence="4" key="1">
    <citation type="journal article" date="2021" name="PeerJ">
        <title>Extensive microbial diversity within the chicken gut microbiome revealed by metagenomics and culture.</title>
        <authorList>
            <person name="Gilroy R."/>
            <person name="Ravi A."/>
            <person name="Getino M."/>
            <person name="Pursley I."/>
            <person name="Horton D.L."/>
            <person name="Alikhan N.F."/>
            <person name="Baker D."/>
            <person name="Gharbi K."/>
            <person name="Hall N."/>
            <person name="Watson M."/>
            <person name="Adriaenssens E.M."/>
            <person name="Foster-Nyarko E."/>
            <person name="Jarju S."/>
            <person name="Secka A."/>
            <person name="Antonio M."/>
            <person name="Oren A."/>
            <person name="Chaudhuri R.R."/>
            <person name="La Ragione R."/>
            <person name="Hildebrand F."/>
            <person name="Pallen M.J."/>
        </authorList>
    </citation>
    <scope>NUCLEOTIDE SEQUENCE</scope>
    <source>
        <strain evidence="4">316</strain>
    </source>
</reference>
<proteinExistence type="predicted"/>
<dbReference type="EMBL" id="DYYG01000026">
    <property type="protein sequence ID" value="HJE23630.1"/>
    <property type="molecule type" value="Genomic_DNA"/>
</dbReference>
<evidence type="ECO:0000259" key="3">
    <source>
        <dbReference type="PROSITE" id="PS50110"/>
    </source>
</evidence>
<name>A0A921JEI3_9HYPH</name>
<gene>
    <name evidence="4" type="ORF">K8W01_08215</name>
</gene>
<comment type="caution">
    <text evidence="4">The sequence shown here is derived from an EMBL/GenBank/DDBJ whole genome shotgun (WGS) entry which is preliminary data.</text>
</comment>
<dbReference type="InterPro" id="IPR001789">
    <property type="entry name" value="Sig_transdc_resp-reg_receiver"/>
</dbReference>
<evidence type="ECO:0000313" key="4">
    <source>
        <dbReference type="EMBL" id="HJE23630.1"/>
    </source>
</evidence>
<evidence type="ECO:0000256" key="2">
    <source>
        <dbReference type="PROSITE-ProRule" id="PRU00169"/>
    </source>
</evidence>
<dbReference type="GO" id="GO:0000160">
    <property type="term" value="P:phosphorelay signal transduction system"/>
    <property type="evidence" value="ECO:0007669"/>
    <property type="project" value="InterPro"/>
</dbReference>
<reference evidence="4" key="2">
    <citation type="submission" date="2021-09" db="EMBL/GenBank/DDBJ databases">
        <authorList>
            <person name="Gilroy R."/>
        </authorList>
    </citation>
    <scope>NUCLEOTIDE SEQUENCE</scope>
    <source>
        <strain evidence="4">316</strain>
    </source>
</reference>
<dbReference type="PANTHER" id="PTHR44591:SF24">
    <property type="entry name" value="PROTEIN-GLUTAMATE METHYLESTERASE_PROTEIN-GLUTAMINE GLUTAMINASE 1"/>
    <property type="match status" value="1"/>
</dbReference>
<dbReference type="Proteomes" id="UP000742631">
    <property type="component" value="Unassembled WGS sequence"/>
</dbReference>
<dbReference type="Pfam" id="PF00072">
    <property type="entry name" value="Response_reg"/>
    <property type="match status" value="1"/>
</dbReference>
<dbReference type="InterPro" id="IPR011006">
    <property type="entry name" value="CheY-like_superfamily"/>
</dbReference>